<dbReference type="Gene3D" id="3.40.1010.10">
    <property type="entry name" value="Cobalt-precorrin-4 Transmethylase, Domain 1"/>
    <property type="match status" value="1"/>
</dbReference>
<evidence type="ECO:0000256" key="6">
    <source>
        <dbReference type="ARBA" id="ARBA00022691"/>
    </source>
</evidence>
<dbReference type="InterPro" id="IPR014776">
    <property type="entry name" value="4pyrrole_Mease_sub2"/>
</dbReference>
<evidence type="ECO:0000256" key="5">
    <source>
        <dbReference type="ARBA" id="ARBA00022679"/>
    </source>
</evidence>
<dbReference type="InterPro" id="IPR035996">
    <property type="entry name" value="4pyrrol_Methylase_sf"/>
</dbReference>
<organism evidence="9 10">
    <name type="scientific">Roseofilum halophilum BLCC-M91</name>
    <dbReference type="NCBI Taxonomy" id="3022259"/>
    <lineage>
        <taxon>Bacteria</taxon>
        <taxon>Bacillati</taxon>
        <taxon>Cyanobacteriota</taxon>
        <taxon>Cyanophyceae</taxon>
        <taxon>Desertifilales</taxon>
        <taxon>Desertifilaceae</taxon>
        <taxon>Roseofilum</taxon>
        <taxon>Roseofilum halophilum</taxon>
    </lineage>
</organism>
<dbReference type="NCBIfam" id="NF004614">
    <property type="entry name" value="PRK05948.1"/>
    <property type="match status" value="1"/>
</dbReference>
<protein>
    <submittedName>
        <fullName evidence="9">Precorrin-2 C(20)-methyltransferase</fullName>
        <ecNumber evidence="9">2.1.1.130</ecNumber>
    </submittedName>
</protein>
<dbReference type="PANTHER" id="PTHR43467">
    <property type="entry name" value="COBALT-PRECORRIN-2 C(20)-METHYLTRANSFERASE"/>
    <property type="match status" value="1"/>
</dbReference>
<evidence type="ECO:0000256" key="3">
    <source>
        <dbReference type="ARBA" id="ARBA00022573"/>
    </source>
</evidence>
<accession>A0ABT7BPI1</accession>
<evidence type="ECO:0000313" key="9">
    <source>
        <dbReference type="EMBL" id="MDJ1181110.1"/>
    </source>
</evidence>
<dbReference type="SUPFAM" id="SSF53790">
    <property type="entry name" value="Tetrapyrrole methylase"/>
    <property type="match status" value="1"/>
</dbReference>
<dbReference type="InterPro" id="IPR000878">
    <property type="entry name" value="4pyrrol_Mease"/>
</dbReference>
<keyword evidence="3" id="KW-0169">Cobalamin biosynthesis</keyword>
<dbReference type="InterPro" id="IPR012382">
    <property type="entry name" value="CobI/CbiL"/>
</dbReference>
<comment type="caution">
    <text evidence="9">The sequence shown here is derived from an EMBL/GenBank/DDBJ whole genome shotgun (WGS) entry which is preliminary data.</text>
</comment>
<comment type="pathway">
    <text evidence="1">Cofactor biosynthesis; adenosylcobalamin biosynthesis.</text>
</comment>
<dbReference type="PIRSF" id="PIRSF036427">
    <property type="entry name" value="Precrrn-2_mtase"/>
    <property type="match status" value="1"/>
</dbReference>
<keyword evidence="4 9" id="KW-0489">Methyltransferase</keyword>
<dbReference type="NCBIfam" id="TIGR01467">
    <property type="entry name" value="cobI_cbiL"/>
    <property type="match status" value="1"/>
</dbReference>
<dbReference type="RefSeq" id="WP_283764410.1">
    <property type="nucleotide sequence ID" value="NZ_JAQPOK010000151.1"/>
</dbReference>
<evidence type="ECO:0000256" key="1">
    <source>
        <dbReference type="ARBA" id="ARBA00004953"/>
    </source>
</evidence>
<dbReference type="InterPro" id="IPR006364">
    <property type="entry name" value="CobI/CbiL/CobIJ_dom"/>
</dbReference>
<dbReference type="GO" id="GO:0032259">
    <property type="term" value="P:methylation"/>
    <property type="evidence" value="ECO:0007669"/>
    <property type="project" value="UniProtKB-KW"/>
</dbReference>
<comment type="similarity">
    <text evidence="2 7">Belongs to the precorrin methyltransferase family.</text>
</comment>
<keyword evidence="6" id="KW-0949">S-adenosyl-L-methionine</keyword>
<keyword evidence="5 9" id="KW-0808">Transferase</keyword>
<dbReference type="Pfam" id="PF00590">
    <property type="entry name" value="TP_methylase"/>
    <property type="match status" value="1"/>
</dbReference>
<name>A0ABT7BPI1_9CYAN</name>
<dbReference type="EMBL" id="JAQPOK010000151">
    <property type="protein sequence ID" value="MDJ1181110.1"/>
    <property type="molecule type" value="Genomic_DNA"/>
</dbReference>
<dbReference type="EC" id="2.1.1.130" evidence="9"/>
<evidence type="ECO:0000256" key="2">
    <source>
        <dbReference type="ARBA" id="ARBA00005879"/>
    </source>
</evidence>
<dbReference type="CDD" id="cd11645">
    <property type="entry name" value="Precorrin_2_C20_MT"/>
    <property type="match status" value="1"/>
</dbReference>
<reference evidence="9 10" key="1">
    <citation type="submission" date="2023-01" db="EMBL/GenBank/DDBJ databases">
        <title>Novel diversity within Roseofilum (Cyanobacteria; Desertifilaceae) from marine benthic mats with descriptions of four novel species.</title>
        <authorList>
            <person name="Wang Y."/>
            <person name="Berthold D.E."/>
            <person name="Hu J."/>
            <person name="Lefler F.W."/>
            <person name="Laughinghouse H.D. IV."/>
        </authorList>
    </citation>
    <scope>NUCLEOTIDE SEQUENCE [LARGE SCALE GENOMIC DNA]</scope>
    <source>
        <strain evidence="9 10">BLCC-M91</strain>
    </source>
</reference>
<keyword evidence="10" id="KW-1185">Reference proteome</keyword>
<sequence length="238" mass="26618">MQLGTLYGIGIGTGDPELITLKGWRQLQNAPVVAFPSGLNNQPGVAETIIQPWLKPEQIQLSLTFPYVQDESLLHQAWTEAAEKVWFYLNQGQDVAFACEGDISFYSTFNYLAQTLNHNHPQVSIVAIPGIASPMAAAAVLGLPLTVRDQRLTILPALYHIDRLEQALNSAEVVVLMKVGSVYGQVWQFLKQRNLLPQAYIVERATQPNQKIYSNLEQLPHLSLSYFSVLIIIRNQSY</sequence>
<evidence type="ECO:0000256" key="7">
    <source>
        <dbReference type="PIRNR" id="PIRNR036427"/>
    </source>
</evidence>
<dbReference type="PANTHER" id="PTHR43467:SF2">
    <property type="entry name" value="COBALT-PRECORRIN-2 C(20)-METHYLTRANSFERASE"/>
    <property type="match status" value="1"/>
</dbReference>
<evidence type="ECO:0000256" key="4">
    <source>
        <dbReference type="ARBA" id="ARBA00022603"/>
    </source>
</evidence>
<dbReference type="InterPro" id="IPR014777">
    <property type="entry name" value="4pyrrole_Mease_sub1"/>
</dbReference>
<dbReference type="Proteomes" id="UP001231370">
    <property type="component" value="Unassembled WGS sequence"/>
</dbReference>
<evidence type="ECO:0000259" key="8">
    <source>
        <dbReference type="Pfam" id="PF00590"/>
    </source>
</evidence>
<dbReference type="Gene3D" id="3.30.950.10">
    <property type="entry name" value="Methyltransferase, Cobalt-precorrin-4 Transmethylase, Domain 2"/>
    <property type="match status" value="1"/>
</dbReference>
<proteinExistence type="inferred from homology"/>
<gene>
    <name evidence="9" type="ORF">PJF56_19810</name>
</gene>
<dbReference type="GO" id="GO:0030788">
    <property type="term" value="F:precorrin-2 C20-methyltransferase activity"/>
    <property type="evidence" value="ECO:0007669"/>
    <property type="project" value="UniProtKB-EC"/>
</dbReference>
<evidence type="ECO:0000313" key="10">
    <source>
        <dbReference type="Proteomes" id="UP001231370"/>
    </source>
</evidence>
<feature type="domain" description="Tetrapyrrole methylase" evidence="8">
    <location>
        <begin position="5"/>
        <end position="219"/>
    </location>
</feature>